<dbReference type="SUPFAM" id="SSF52540">
    <property type="entry name" value="P-loop containing nucleoside triphosphate hydrolases"/>
    <property type="match status" value="1"/>
</dbReference>
<keyword evidence="1" id="KW-0548">Nucleotidyltransferase</keyword>
<dbReference type="EMBL" id="CP063845">
    <property type="protein sequence ID" value="UFP95661.1"/>
    <property type="molecule type" value="Genomic_DNA"/>
</dbReference>
<dbReference type="Proteomes" id="UP001054846">
    <property type="component" value="Chromosome"/>
</dbReference>
<reference evidence="1 2" key="1">
    <citation type="journal article" date="2021" name="Genome Biol. Evol.">
        <title>Complete Genome Sequencing of a Novel Gloeobacter Species from a Waterfall Cave in Mexico.</title>
        <authorList>
            <person name="Saw J.H."/>
            <person name="Cardona T."/>
            <person name="Montejano G."/>
        </authorList>
    </citation>
    <scope>NUCLEOTIDE SEQUENCE [LARGE SCALE GENOMIC DNA]</scope>
    <source>
        <strain evidence="1">MG652769</strain>
    </source>
</reference>
<dbReference type="RefSeq" id="WP_230842884.1">
    <property type="nucleotide sequence ID" value="NZ_CP063845.1"/>
</dbReference>
<dbReference type="NCBIfam" id="NF005638">
    <property type="entry name" value="PRK07399.1"/>
    <property type="match status" value="1"/>
</dbReference>
<dbReference type="InterPro" id="IPR050238">
    <property type="entry name" value="DNA_Rep/Repair_Clamp_Loader"/>
</dbReference>
<evidence type="ECO:0000313" key="2">
    <source>
        <dbReference type="Proteomes" id="UP001054846"/>
    </source>
</evidence>
<sequence>MNGTATGAVQGQPLAMALLERAVVTGRIAPAYLFCGPQGVGKAMAARHFAARLLKNTLGRIERGNHPDLLWVEPTYKKSDKLLSRAEALAEGGNLPRALPQVRLEQVRGVTQFLSRPPLEAACQVIVIEGAEAMGDGAANALLKILEEPGGAVFVLTAPCADSLLATVRSRCQKVPFYCLPCELVAEILAALGKSVDERLLAMAQGSPGRALELQAWLTAIPPELLAAAEKWACRSLDLRGALTLARRIDAELSLEQQIPLVDYLQQRAWAAGRVEPLAPLEALRGQLLGYISPRLAWEGAIGSTGG</sequence>
<dbReference type="Gene3D" id="3.40.50.300">
    <property type="entry name" value="P-loop containing nucleotide triphosphate hydrolases"/>
    <property type="match status" value="1"/>
</dbReference>
<name>A0ABY3PPU0_9CYAN</name>
<keyword evidence="1" id="KW-0808">Transferase</keyword>
<dbReference type="Pfam" id="PF13177">
    <property type="entry name" value="DNA_pol3_delta2"/>
    <property type="match status" value="1"/>
</dbReference>
<organism evidence="1 2">
    <name type="scientific">Gloeobacter morelensis MG652769</name>
    <dbReference type="NCBI Taxonomy" id="2781736"/>
    <lineage>
        <taxon>Bacteria</taxon>
        <taxon>Bacillati</taxon>
        <taxon>Cyanobacteriota</taxon>
        <taxon>Cyanophyceae</taxon>
        <taxon>Gloeobacterales</taxon>
        <taxon>Gloeobacteraceae</taxon>
        <taxon>Gloeobacter</taxon>
        <taxon>Gloeobacter morelensis</taxon>
    </lineage>
</organism>
<proteinExistence type="predicted"/>
<dbReference type="PANTHER" id="PTHR11669:SF8">
    <property type="entry name" value="DNA POLYMERASE III SUBUNIT DELTA"/>
    <property type="match status" value="1"/>
</dbReference>
<keyword evidence="2" id="KW-1185">Reference proteome</keyword>
<protein>
    <submittedName>
        <fullName evidence="1">DNA polymerase III subunit delta</fullName>
        <ecNumber evidence="1">2.7.7.7</ecNumber>
    </submittedName>
</protein>
<evidence type="ECO:0000313" key="1">
    <source>
        <dbReference type="EMBL" id="UFP95661.1"/>
    </source>
</evidence>
<gene>
    <name evidence="1" type="ORF">ISF26_05320</name>
</gene>
<dbReference type="PANTHER" id="PTHR11669">
    <property type="entry name" value="REPLICATION FACTOR C / DNA POLYMERASE III GAMMA-TAU SUBUNIT"/>
    <property type="match status" value="1"/>
</dbReference>
<dbReference type="EC" id="2.7.7.7" evidence="1"/>
<dbReference type="InterPro" id="IPR027417">
    <property type="entry name" value="P-loop_NTPase"/>
</dbReference>
<accession>A0ABY3PPU0</accession>
<dbReference type="GO" id="GO:0003887">
    <property type="term" value="F:DNA-directed DNA polymerase activity"/>
    <property type="evidence" value="ECO:0007669"/>
    <property type="project" value="UniProtKB-EC"/>
</dbReference>